<name>A0A0D3FP42_9ORYZ</name>
<reference evidence="2" key="1">
    <citation type="journal article" date="2009" name="Rice">
        <title>De Novo Next Generation Sequencing of Plant Genomes.</title>
        <authorList>
            <person name="Rounsley S."/>
            <person name="Marri P.R."/>
            <person name="Yu Y."/>
            <person name="He R."/>
            <person name="Sisneros N."/>
            <person name="Goicoechea J.L."/>
            <person name="Lee S.J."/>
            <person name="Angelova A."/>
            <person name="Kudrna D."/>
            <person name="Luo M."/>
            <person name="Affourtit J."/>
            <person name="Desany B."/>
            <person name="Knight J."/>
            <person name="Niazi F."/>
            <person name="Egholm M."/>
            <person name="Wing R.A."/>
        </authorList>
    </citation>
    <scope>NUCLEOTIDE SEQUENCE [LARGE SCALE GENOMIC DNA]</scope>
    <source>
        <strain evidence="2">cv. IRGC 105608</strain>
    </source>
</reference>
<dbReference type="HOGENOM" id="CLU_1663435_0_0_1"/>
<dbReference type="EnsemblPlants" id="OBART03G34280.1">
    <property type="protein sequence ID" value="OBART03G34280.1"/>
    <property type="gene ID" value="OBART03G34280"/>
</dbReference>
<protein>
    <submittedName>
        <fullName evidence="2">Uncharacterized protein</fullName>
    </submittedName>
</protein>
<dbReference type="Proteomes" id="UP000026960">
    <property type="component" value="Chromosome 3"/>
</dbReference>
<feature type="region of interest" description="Disordered" evidence="1">
    <location>
        <begin position="1"/>
        <end position="69"/>
    </location>
</feature>
<dbReference type="Gramene" id="OBART03G34280.1">
    <property type="protein sequence ID" value="OBART03G34280.1"/>
    <property type="gene ID" value="OBART03G34280"/>
</dbReference>
<evidence type="ECO:0000313" key="2">
    <source>
        <dbReference type="EnsemblPlants" id="OBART03G34280.1"/>
    </source>
</evidence>
<organism evidence="2">
    <name type="scientific">Oryza barthii</name>
    <dbReference type="NCBI Taxonomy" id="65489"/>
    <lineage>
        <taxon>Eukaryota</taxon>
        <taxon>Viridiplantae</taxon>
        <taxon>Streptophyta</taxon>
        <taxon>Embryophyta</taxon>
        <taxon>Tracheophyta</taxon>
        <taxon>Spermatophyta</taxon>
        <taxon>Magnoliopsida</taxon>
        <taxon>Liliopsida</taxon>
        <taxon>Poales</taxon>
        <taxon>Poaceae</taxon>
        <taxon>BOP clade</taxon>
        <taxon>Oryzoideae</taxon>
        <taxon>Oryzeae</taxon>
        <taxon>Oryzinae</taxon>
        <taxon>Oryza</taxon>
    </lineage>
</organism>
<accession>A0A0D3FP42</accession>
<keyword evidence="3" id="KW-1185">Reference proteome</keyword>
<feature type="compositionally biased region" description="Polar residues" evidence="1">
    <location>
        <begin position="55"/>
        <end position="65"/>
    </location>
</feature>
<feature type="region of interest" description="Disordered" evidence="1">
    <location>
        <begin position="93"/>
        <end position="113"/>
    </location>
</feature>
<dbReference type="AlphaFoldDB" id="A0A0D3FP42"/>
<evidence type="ECO:0000256" key="1">
    <source>
        <dbReference type="SAM" id="MobiDB-lite"/>
    </source>
</evidence>
<proteinExistence type="predicted"/>
<dbReference type="PaxDb" id="65489-OBART03G34280.1"/>
<sequence length="159" mass="17849">MGMAAGKSRPMAASSSKQGRRWSARLTARSKVGDIRAAPAERYLADEQPLKQPIFNRTTGHQPKSSHYACEHQEVAKEHGPIWTGEVQSNWQKAEPRSSLTQSMVQKSTGKVSTLTNRFQLPENLQQRFLHKSPPYMRDSAKGPPYIKNKVYTINGSKN</sequence>
<evidence type="ECO:0000313" key="3">
    <source>
        <dbReference type="Proteomes" id="UP000026960"/>
    </source>
</evidence>
<reference evidence="2" key="2">
    <citation type="submission" date="2015-03" db="UniProtKB">
        <authorList>
            <consortium name="EnsemblPlants"/>
        </authorList>
    </citation>
    <scope>IDENTIFICATION</scope>
</reference>